<evidence type="ECO:0000256" key="2">
    <source>
        <dbReference type="ARBA" id="ARBA00022723"/>
    </source>
</evidence>
<dbReference type="SUPFAM" id="SSF57667">
    <property type="entry name" value="beta-beta-alpha zinc fingers"/>
    <property type="match status" value="1"/>
</dbReference>
<evidence type="ECO:0000259" key="8">
    <source>
        <dbReference type="PROSITE" id="PS50157"/>
    </source>
</evidence>
<feature type="domain" description="C2H2-type" evidence="8">
    <location>
        <begin position="61"/>
        <end position="88"/>
    </location>
</feature>
<dbReference type="EMBL" id="CP093346">
    <property type="protein sequence ID" value="WOG97106.1"/>
    <property type="molecule type" value="Genomic_DNA"/>
</dbReference>
<reference evidence="9" key="2">
    <citation type="submission" date="2022-03" db="EMBL/GenBank/DDBJ databases">
        <title>Draft title - Genomic analysis of global carrot germplasm unveils the trajectory of domestication and the origin of high carotenoid orange carrot.</title>
        <authorList>
            <person name="Iorizzo M."/>
            <person name="Ellison S."/>
            <person name="Senalik D."/>
            <person name="Macko-Podgorni A."/>
            <person name="Grzebelus D."/>
            <person name="Bostan H."/>
            <person name="Rolling W."/>
            <person name="Curaba J."/>
            <person name="Simon P."/>
        </authorList>
    </citation>
    <scope>NUCLEOTIDE SEQUENCE</scope>
    <source>
        <tissue evidence="9">Leaf</tissue>
    </source>
</reference>
<dbReference type="PROSITE" id="PS50157">
    <property type="entry name" value="ZINC_FINGER_C2H2_2"/>
    <property type="match status" value="1"/>
</dbReference>
<evidence type="ECO:0000256" key="1">
    <source>
        <dbReference type="ARBA" id="ARBA00004123"/>
    </source>
</evidence>
<keyword evidence="4" id="KW-0862">Zinc</keyword>
<proteinExistence type="predicted"/>
<dbReference type="GO" id="GO:0005634">
    <property type="term" value="C:nucleus"/>
    <property type="evidence" value="ECO:0007669"/>
    <property type="project" value="UniProtKB-SubCell"/>
</dbReference>
<evidence type="ECO:0000256" key="7">
    <source>
        <dbReference type="SAM" id="MobiDB-lite"/>
    </source>
</evidence>
<dbReference type="InterPro" id="IPR036236">
    <property type="entry name" value="Znf_C2H2_sf"/>
</dbReference>
<feature type="region of interest" description="Disordered" evidence="7">
    <location>
        <begin position="19"/>
        <end position="43"/>
    </location>
</feature>
<keyword evidence="3 6" id="KW-0863">Zinc-finger</keyword>
<dbReference type="GO" id="GO:0009788">
    <property type="term" value="P:negative regulation of abscisic acid-activated signaling pathway"/>
    <property type="evidence" value="ECO:0007669"/>
    <property type="project" value="InterPro"/>
</dbReference>
<dbReference type="InterPro" id="IPR013087">
    <property type="entry name" value="Znf_C2H2_type"/>
</dbReference>
<gene>
    <name evidence="9" type="ORF">DCAR_0416445</name>
</gene>
<dbReference type="InterPro" id="IPR044246">
    <property type="entry name" value="ZFP3-like"/>
</dbReference>
<dbReference type="Proteomes" id="UP000077755">
    <property type="component" value="Chromosome 4"/>
</dbReference>
<evidence type="ECO:0000256" key="4">
    <source>
        <dbReference type="ARBA" id="ARBA00022833"/>
    </source>
</evidence>
<keyword evidence="5" id="KW-0539">Nucleus</keyword>
<evidence type="ECO:0000313" key="9">
    <source>
        <dbReference type="EMBL" id="WOG97106.1"/>
    </source>
</evidence>
<dbReference type="PANTHER" id="PTHR47287">
    <property type="entry name" value="C2H2 AND C2HC ZINC FINGERS SUPERFAMILY PROTEIN"/>
    <property type="match status" value="1"/>
</dbReference>
<dbReference type="GO" id="GO:0008270">
    <property type="term" value="F:zinc ion binding"/>
    <property type="evidence" value="ECO:0007669"/>
    <property type="project" value="UniProtKB-KW"/>
</dbReference>
<sequence>MENYDHVEESGMYDFWKTQQQHHEKKHNQGGVAMMSSTSTETPGLRKQLPQAAASGGGRMFSCLYCPRKFYTSQALGGHQNAHKRERAAVRRAAASSASASAAIDSSSAACCYYPAGVMDSQMPATTVYWAPQYPPPQAPQCLHCYSTTTAAAPATPDQNPHHQPGPFALFSNHLQASAAVVDEYDNNDHSASAHLDLTLRL</sequence>
<keyword evidence="10" id="KW-1185">Reference proteome</keyword>
<dbReference type="Gene3D" id="3.30.160.60">
    <property type="entry name" value="Classic Zinc Finger"/>
    <property type="match status" value="1"/>
</dbReference>
<dbReference type="PROSITE" id="PS00028">
    <property type="entry name" value="ZINC_FINGER_C2H2_1"/>
    <property type="match status" value="1"/>
</dbReference>
<name>A0AAF0WY42_DAUCS</name>
<accession>A0AAF0WY42</accession>
<dbReference type="PANTHER" id="PTHR47287:SF15">
    <property type="entry name" value="ZINC FINGER PROTEIN 3-LIKE"/>
    <property type="match status" value="1"/>
</dbReference>
<evidence type="ECO:0000313" key="10">
    <source>
        <dbReference type="Proteomes" id="UP000077755"/>
    </source>
</evidence>
<keyword evidence="2" id="KW-0479">Metal-binding</keyword>
<dbReference type="AlphaFoldDB" id="A0AAF0WY42"/>
<evidence type="ECO:0000256" key="5">
    <source>
        <dbReference type="ARBA" id="ARBA00023242"/>
    </source>
</evidence>
<evidence type="ECO:0000256" key="6">
    <source>
        <dbReference type="PROSITE-ProRule" id="PRU00042"/>
    </source>
</evidence>
<reference evidence="9" key="1">
    <citation type="journal article" date="2016" name="Nat. Genet.">
        <title>A high-quality carrot genome assembly provides new insights into carotenoid accumulation and asterid genome evolution.</title>
        <authorList>
            <person name="Iorizzo M."/>
            <person name="Ellison S."/>
            <person name="Senalik D."/>
            <person name="Zeng P."/>
            <person name="Satapoomin P."/>
            <person name="Huang J."/>
            <person name="Bowman M."/>
            <person name="Iovene M."/>
            <person name="Sanseverino W."/>
            <person name="Cavagnaro P."/>
            <person name="Yildiz M."/>
            <person name="Macko-Podgorni A."/>
            <person name="Moranska E."/>
            <person name="Grzebelus E."/>
            <person name="Grzebelus D."/>
            <person name="Ashrafi H."/>
            <person name="Zheng Z."/>
            <person name="Cheng S."/>
            <person name="Spooner D."/>
            <person name="Van Deynze A."/>
            <person name="Simon P."/>
        </authorList>
    </citation>
    <scope>NUCLEOTIDE SEQUENCE</scope>
    <source>
        <tissue evidence="9">Leaf</tissue>
    </source>
</reference>
<comment type="subcellular location">
    <subcellularLocation>
        <location evidence="1">Nucleus</location>
    </subcellularLocation>
</comment>
<dbReference type="KEGG" id="dcr:108217336"/>
<organism evidence="9 10">
    <name type="scientific">Daucus carota subsp. sativus</name>
    <name type="common">Carrot</name>
    <dbReference type="NCBI Taxonomy" id="79200"/>
    <lineage>
        <taxon>Eukaryota</taxon>
        <taxon>Viridiplantae</taxon>
        <taxon>Streptophyta</taxon>
        <taxon>Embryophyta</taxon>
        <taxon>Tracheophyta</taxon>
        <taxon>Spermatophyta</taxon>
        <taxon>Magnoliopsida</taxon>
        <taxon>eudicotyledons</taxon>
        <taxon>Gunneridae</taxon>
        <taxon>Pentapetalae</taxon>
        <taxon>asterids</taxon>
        <taxon>campanulids</taxon>
        <taxon>Apiales</taxon>
        <taxon>Apiaceae</taxon>
        <taxon>Apioideae</taxon>
        <taxon>Scandiceae</taxon>
        <taxon>Daucinae</taxon>
        <taxon>Daucus</taxon>
        <taxon>Daucus sect. Daucus</taxon>
    </lineage>
</organism>
<protein>
    <recommendedName>
        <fullName evidence="8">C2H2-type domain-containing protein</fullName>
    </recommendedName>
</protein>
<evidence type="ECO:0000256" key="3">
    <source>
        <dbReference type="ARBA" id="ARBA00022771"/>
    </source>
</evidence>